<comment type="similarity">
    <text evidence="1">Belongs to the short-chain dehydrogenases/reductases (SDR) family.</text>
</comment>
<dbReference type="Gene3D" id="3.40.50.720">
    <property type="entry name" value="NAD(P)-binding Rossmann-like Domain"/>
    <property type="match status" value="1"/>
</dbReference>
<evidence type="ECO:0000313" key="3">
    <source>
        <dbReference type="EMBL" id="ANH71858.1"/>
    </source>
</evidence>
<dbReference type="EMBL" id="CP012605">
    <property type="protein sequence ID" value="ANH71858.1"/>
    <property type="molecule type" value="Genomic_DNA"/>
</dbReference>
<dbReference type="PANTHER" id="PTHR43669:SF3">
    <property type="entry name" value="ALCOHOL DEHYDROGENASE, PUTATIVE (AFU_ORTHOLOGUE AFUA_3G03445)-RELATED"/>
    <property type="match status" value="1"/>
</dbReference>
<keyword evidence="2" id="KW-0560">Oxidoreductase</keyword>
<evidence type="ECO:0000256" key="1">
    <source>
        <dbReference type="ARBA" id="ARBA00006484"/>
    </source>
</evidence>
<dbReference type="SUPFAM" id="SSF51735">
    <property type="entry name" value="NAD(P)-binding Rossmann-fold domains"/>
    <property type="match status" value="1"/>
</dbReference>
<dbReference type="InterPro" id="IPR002347">
    <property type="entry name" value="SDR_fam"/>
</dbReference>
<proteinExistence type="inferred from homology"/>
<evidence type="ECO:0000256" key="2">
    <source>
        <dbReference type="ARBA" id="ARBA00023002"/>
    </source>
</evidence>
<dbReference type="InterPro" id="IPR036291">
    <property type="entry name" value="NAD(P)-bd_dom_sf"/>
</dbReference>
<dbReference type="Proteomes" id="UP000077927">
    <property type="component" value="Chromosome 1"/>
</dbReference>
<dbReference type="KEGG" id="rin:ACS15_2729"/>
<reference evidence="3 4" key="1">
    <citation type="submission" date="2015-09" db="EMBL/GenBank/DDBJ databases">
        <authorList>
            <person name="Xu Y."/>
            <person name="Nagy A."/>
            <person name="Liu N.T."/>
            <person name="Nou X."/>
        </authorList>
    </citation>
    <scope>NUCLEOTIDE SEQUENCE [LARGE SCALE GENOMIC DNA]</scope>
    <source>
        <strain evidence="3 4">FC1138</strain>
    </source>
</reference>
<dbReference type="PANTHER" id="PTHR43669">
    <property type="entry name" value="5-KETO-D-GLUCONATE 5-REDUCTASE"/>
    <property type="match status" value="1"/>
</dbReference>
<gene>
    <name evidence="3" type="ORF">ACS15_2729</name>
</gene>
<protein>
    <submittedName>
        <fullName evidence="3">Short chain dehydrogenase family protein</fullName>
    </submittedName>
</protein>
<sequence>MATDDGRSTPVAARGLPAKSSYHARLVESEGGRAAAIEANSTDPEAISRAVAQAVERFGAISVVVVNAGILTMRTIDAVSLEELDRMRDINVRGVFLSIQATAPIW</sequence>
<evidence type="ECO:0000313" key="4">
    <source>
        <dbReference type="Proteomes" id="UP000077927"/>
    </source>
</evidence>
<accession>A0AAC9BD92</accession>
<dbReference type="Pfam" id="PF00106">
    <property type="entry name" value="adh_short"/>
    <property type="match status" value="1"/>
</dbReference>
<organism evidence="3 4">
    <name type="scientific">Ralstonia insidiosa</name>
    <dbReference type="NCBI Taxonomy" id="190721"/>
    <lineage>
        <taxon>Bacteria</taxon>
        <taxon>Pseudomonadati</taxon>
        <taxon>Pseudomonadota</taxon>
        <taxon>Betaproteobacteria</taxon>
        <taxon>Burkholderiales</taxon>
        <taxon>Burkholderiaceae</taxon>
        <taxon>Ralstonia</taxon>
    </lineage>
</organism>
<dbReference type="AlphaFoldDB" id="A0AAC9BD92"/>
<name>A0AAC9BD92_9RALS</name>
<dbReference type="GO" id="GO:0016491">
    <property type="term" value="F:oxidoreductase activity"/>
    <property type="evidence" value="ECO:0007669"/>
    <property type="project" value="UniProtKB-KW"/>
</dbReference>